<protein>
    <submittedName>
        <fullName evidence="3">G5762 protein</fullName>
    </submittedName>
</protein>
<evidence type="ECO:0000256" key="2">
    <source>
        <dbReference type="SAM" id="Phobius"/>
    </source>
</evidence>
<evidence type="ECO:0000313" key="3">
    <source>
        <dbReference type="EMBL" id="CAL5223274.1"/>
    </source>
</evidence>
<name>A0ABP1FVY0_9CHLO</name>
<feature type="transmembrane region" description="Helical" evidence="2">
    <location>
        <begin position="74"/>
        <end position="97"/>
    </location>
</feature>
<dbReference type="Proteomes" id="UP001497392">
    <property type="component" value="Unassembled WGS sequence"/>
</dbReference>
<keyword evidence="2" id="KW-0812">Transmembrane</keyword>
<gene>
    <name evidence="3" type="primary">g5762</name>
    <name evidence="3" type="ORF">VP750_LOCUS4933</name>
</gene>
<feature type="compositionally biased region" description="Polar residues" evidence="1">
    <location>
        <begin position="19"/>
        <end position="34"/>
    </location>
</feature>
<feature type="transmembrane region" description="Helical" evidence="2">
    <location>
        <begin position="177"/>
        <end position="199"/>
    </location>
</feature>
<reference evidence="3 4" key="1">
    <citation type="submission" date="2024-06" db="EMBL/GenBank/DDBJ databases">
        <authorList>
            <person name="Kraege A."/>
            <person name="Thomma B."/>
        </authorList>
    </citation>
    <scope>NUCLEOTIDE SEQUENCE [LARGE SCALE GENOMIC DNA]</scope>
</reference>
<feature type="transmembrane region" description="Helical" evidence="2">
    <location>
        <begin position="211"/>
        <end position="235"/>
    </location>
</feature>
<organism evidence="3 4">
    <name type="scientific">Coccomyxa viridis</name>
    <dbReference type="NCBI Taxonomy" id="1274662"/>
    <lineage>
        <taxon>Eukaryota</taxon>
        <taxon>Viridiplantae</taxon>
        <taxon>Chlorophyta</taxon>
        <taxon>core chlorophytes</taxon>
        <taxon>Trebouxiophyceae</taxon>
        <taxon>Trebouxiophyceae incertae sedis</taxon>
        <taxon>Coccomyxaceae</taxon>
        <taxon>Coccomyxa</taxon>
    </lineage>
</organism>
<keyword evidence="4" id="KW-1185">Reference proteome</keyword>
<evidence type="ECO:0000313" key="4">
    <source>
        <dbReference type="Proteomes" id="UP001497392"/>
    </source>
</evidence>
<comment type="caution">
    <text evidence="3">The sequence shown here is derived from an EMBL/GenBank/DDBJ whole genome shotgun (WGS) entry which is preliminary data.</text>
</comment>
<keyword evidence="2" id="KW-0472">Membrane</keyword>
<feature type="region of interest" description="Disordered" evidence="1">
    <location>
        <begin position="1"/>
        <end position="34"/>
    </location>
</feature>
<feature type="transmembrane region" description="Helical" evidence="2">
    <location>
        <begin position="261"/>
        <end position="284"/>
    </location>
</feature>
<proteinExistence type="predicted"/>
<keyword evidence="2" id="KW-1133">Transmembrane helix</keyword>
<feature type="transmembrane region" description="Helical" evidence="2">
    <location>
        <begin position="296"/>
        <end position="320"/>
    </location>
</feature>
<dbReference type="EMBL" id="CAXHTA020000008">
    <property type="protein sequence ID" value="CAL5223274.1"/>
    <property type="molecule type" value="Genomic_DNA"/>
</dbReference>
<sequence length="359" mass="40279">MGTEKPTGEHPDKLANGVNGHSGNGTTMERSNSVQHFDGKGKDVIPLYRNCTPLLYFDWLFRFWIYFDSPAHLISWYAAAGFFFGGALFIIGSFTSVAPAIIAAQVVGNCMGDVNDWLVAFCYFFGNTLWMVAVIFQMVEALNPGYDARVFEWHQGGCKGPKPRYQWLGIAPRNLDWWGALSYTVGVGLYWIAALSTMINDCPNTTLDPIVYLWLIDYFYLIAGILFLLAGAFYCMHEISPWLLPAIFIPLNKRHAKSLKWWALMIYFWGGVLYCMAGIQLYWFSPINTVETLDQYNIITGIGFGGGSICFFVGATLLLARQARGRCRPSYGEIGRLDPTIYKGQVQPPLNAHRADDAV</sequence>
<evidence type="ECO:0000256" key="1">
    <source>
        <dbReference type="SAM" id="MobiDB-lite"/>
    </source>
</evidence>
<feature type="transmembrane region" description="Helical" evidence="2">
    <location>
        <begin position="117"/>
        <end position="139"/>
    </location>
</feature>
<accession>A0ABP1FVY0</accession>
<feature type="compositionally biased region" description="Basic and acidic residues" evidence="1">
    <location>
        <begin position="1"/>
        <end position="13"/>
    </location>
</feature>